<dbReference type="InterPro" id="IPR010930">
    <property type="entry name" value="Flg_bb/hook_C_dom"/>
</dbReference>
<dbReference type="PROSITE" id="PS00588">
    <property type="entry name" value="FLAGELLA_BB_ROD"/>
    <property type="match status" value="1"/>
</dbReference>
<keyword evidence="10" id="KW-0282">Flagellum</keyword>
<dbReference type="EMBL" id="JAYXUD010000001">
    <property type="protein sequence ID" value="MEC6897688.1"/>
    <property type="molecule type" value="Genomic_DNA"/>
</dbReference>
<dbReference type="NCBIfam" id="TIGR03506">
    <property type="entry name" value="FlgEFG_subfam"/>
    <property type="match status" value="2"/>
</dbReference>
<keyword evidence="11" id="KW-1185">Reference proteome</keyword>
<feature type="domain" description="Flagellar hook protein FlgE/F/G-like D1" evidence="9">
    <location>
        <begin position="84"/>
        <end position="136"/>
    </location>
</feature>
<comment type="subcellular location">
    <subcellularLocation>
        <location evidence="1 5">Bacterial flagellum basal body</location>
    </subcellularLocation>
</comment>
<dbReference type="InterPro" id="IPR019776">
    <property type="entry name" value="Flagellar_basal_body_rod_CS"/>
</dbReference>
<feature type="domain" description="Flagellar basal-body/hook protein C-terminal" evidence="7">
    <location>
        <begin position="544"/>
        <end position="588"/>
    </location>
</feature>
<dbReference type="Pfam" id="PF22692">
    <property type="entry name" value="LlgE_F_G_D1"/>
    <property type="match status" value="1"/>
</dbReference>
<accession>A0ABU6LDP9</accession>
<feature type="domain" description="Flagellar basal body rod protein N-terminal" evidence="6">
    <location>
        <begin position="3"/>
        <end position="33"/>
    </location>
</feature>
<evidence type="ECO:0000256" key="4">
    <source>
        <dbReference type="ARBA" id="ARBA00023143"/>
    </source>
</evidence>
<evidence type="ECO:0000259" key="6">
    <source>
        <dbReference type="Pfam" id="PF00460"/>
    </source>
</evidence>
<dbReference type="InterPro" id="IPR002371">
    <property type="entry name" value="FlgK"/>
</dbReference>
<dbReference type="SUPFAM" id="SSF117143">
    <property type="entry name" value="Flagellar hook protein flgE"/>
    <property type="match status" value="1"/>
</dbReference>
<organism evidence="10 11">
    <name type="scientific">Photobacterium piscicola</name>
    <dbReference type="NCBI Taxonomy" id="1378299"/>
    <lineage>
        <taxon>Bacteria</taxon>
        <taxon>Pseudomonadati</taxon>
        <taxon>Pseudomonadota</taxon>
        <taxon>Gammaproteobacteria</taxon>
        <taxon>Vibrionales</taxon>
        <taxon>Vibrionaceae</taxon>
        <taxon>Photobacterium</taxon>
    </lineage>
</organism>
<dbReference type="InterPro" id="IPR001444">
    <property type="entry name" value="Flag_bb_rod_N"/>
</dbReference>
<comment type="similarity">
    <text evidence="2 5">Belongs to the flagella basal body rod proteins family.</text>
</comment>
<keyword evidence="10" id="KW-0966">Cell projection</keyword>
<evidence type="ECO:0000256" key="5">
    <source>
        <dbReference type="RuleBase" id="RU362116"/>
    </source>
</evidence>
<comment type="function">
    <text evidence="5">A flexible structure which links the flagellar filament to the drive apparatus in the basal body.</text>
</comment>
<comment type="caution">
    <text evidence="10">The sequence shown here is derived from an EMBL/GenBank/DDBJ whole genome shotgun (WGS) entry which is preliminary data.</text>
</comment>
<evidence type="ECO:0000259" key="8">
    <source>
        <dbReference type="Pfam" id="PF07559"/>
    </source>
</evidence>
<keyword evidence="4 5" id="KW-0975">Bacterial flagellum</keyword>
<dbReference type="InterPro" id="IPR037925">
    <property type="entry name" value="FlgE/F/G-like"/>
</dbReference>
<dbReference type="InterPro" id="IPR020013">
    <property type="entry name" value="Flagellar_FlgE/F/G"/>
</dbReference>
<keyword evidence="10" id="KW-0969">Cilium</keyword>
<dbReference type="Pfam" id="PF00460">
    <property type="entry name" value="Flg_bb_rod"/>
    <property type="match status" value="1"/>
</dbReference>
<dbReference type="InterPro" id="IPR011491">
    <property type="entry name" value="FlgE_D2"/>
</dbReference>
<dbReference type="Proteomes" id="UP001339429">
    <property type="component" value="Unassembled WGS sequence"/>
</dbReference>
<evidence type="ECO:0000313" key="10">
    <source>
        <dbReference type="EMBL" id="MEC6897688.1"/>
    </source>
</evidence>
<dbReference type="InterPro" id="IPR053967">
    <property type="entry name" value="LlgE_F_G-like_D1"/>
</dbReference>
<reference evidence="10 11" key="1">
    <citation type="submission" date="2024-01" db="EMBL/GenBank/DDBJ databases">
        <title>Active colonisers of the gastrointestinal tract of Atlantic salmon farmed in a warm water region.</title>
        <authorList>
            <person name="Bowman J.P."/>
        </authorList>
    </citation>
    <scope>NUCLEOTIDE SEQUENCE [LARGE SCALE GENOMIC DNA]</scope>
    <source>
        <strain evidence="10 11">S4MW1</strain>
    </source>
</reference>
<evidence type="ECO:0000313" key="11">
    <source>
        <dbReference type="Proteomes" id="UP001339429"/>
    </source>
</evidence>
<evidence type="ECO:0000259" key="7">
    <source>
        <dbReference type="Pfam" id="PF06429"/>
    </source>
</evidence>
<evidence type="ECO:0000256" key="3">
    <source>
        <dbReference type="ARBA" id="ARBA00019015"/>
    </source>
</evidence>
<dbReference type="Gene3D" id="2.60.98.20">
    <property type="entry name" value="Flagellar hook protein FlgE"/>
    <property type="match status" value="1"/>
</dbReference>
<dbReference type="PANTHER" id="PTHR30435">
    <property type="entry name" value="FLAGELLAR PROTEIN"/>
    <property type="match status" value="1"/>
</dbReference>
<evidence type="ECO:0000256" key="1">
    <source>
        <dbReference type="ARBA" id="ARBA00004117"/>
    </source>
</evidence>
<dbReference type="Pfam" id="PF07559">
    <property type="entry name" value="FlgE_D2"/>
    <property type="match status" value="1"/>
</dbReference>
<feature type="domain" description="Flagellar hook protein FlgE D2" evidence="8">
    <location>
        <begin position="166"/>
        <end position="335"/>
    </location>
</feature>
<dbReference type="PANTHER" id="PTHR30435:SF1">
    <property type="entry name" value="FLAGELLAR HOOK PROTEIN FLGE"/>
    <property type="match status" value="1"/>
</dbReference>
<sequence>MSMNIALSGLGAAQKDLNTTSNNIANANTFGFKESRAEFGDVYSNSIFSNAKTTTGGGVQTSTVAQQFHEGSSIYTNNPLDLRVSGAGFFAVANNKNEASNSNLTRNGAFQLNNENELVNAEGKFLLGYPVNQDSNTVASYEAKSLKIDDVFGQPTKSGTIKISLNLPNKETAPKAQPFDFKNSDSFSRSTSSTVYDSLGKPYKMTTYYVAKYNPEAAAGTNKHENEWGVFQTITNNSGVESPINPEVGSLPEGYEEKGKSYSVNGINREHIGYVMKFDSNGQLYTATDSALKISVDSAAETVAAVKVDENSSALMNQAHLKVNTASHQVSSSLSQLDVAKYPNSVVIKDEIDKTVVAADSAIKAMQIIFDDPKSTTETKRAAIQTAKDASFLVSNASQKGVLLVDSANVDGNPIYASSSPIKIQLESFANALIDVGGADATQALTMNYDEPTQYASAFEVRKFQDVDGASTGYLSKVDIDPDGNIMASYSNGKDLVVGRVAMARVANEQGLTQLGGSLWNATQESGEVVWGDASQGSFGAIKSGTLEQSNIDMTQELVDLISAQRNFQASSRALDVNNQLQQNILQIR</sequence>
<evidence type="ECO:0000256" key="2">
    <source>
        <dbReference type="ARBA" id="ARBA00009677"/>
    </source>
</evidence>
<dbReference type="Pfam" id="PF06429">
    <property type="entry name" value="Flg_bbr_C"/>
    <property type="match status" value="1"/>
</dbReference>
<name>A0ABU6LDP9_9GAMM</name>
<dbReference type="InterPro" id="IPR037058">
    <property type="entry name" value="Falgellar_hook_FlgE_sf"/>
</dbReference>
<proteinExistence type="inferred from homology"/>
<protein>
    <recommendedName>
        <fullName evidence="3 5">Flagellar hook protein FlgE</fullName>
    </recommendedName>
</protein>
<dbReference type="PRINTS" id="PR01005">
    <property type="entry name" value="FLGHOOKAP1"/>
</dbReference>
<evidence type="ECO:0000259" key="9">
    <source>
        <dbReference type="Pfam" id="PF22692"/>
    </source>
</evidence>
<gene>
    <name evidence="10" type="ORF">VXS00_03350</name>
</gene>